<evidence type="ECO:0000256" key="1">
    <source>
        <dbReference type="SAM" id="Phobius"/>
    </source>
</evidence>
<dbReference type="EMBL" id="CP036526">
    <property type="protein sequence ID" value="QDT12253.1"/>
    <property type="molecule type" value="Genomic_DNA"/>
</dbReference>
<keyword evidence="1" id="KW-0472">Membrane</keyword>
<sequence>MSISSQSLPDPDQTPGTDVVIYDGDCRFCTGGVKRLRQLDRFGPRLSFISLHDPRVAERYPDLGHDDLMNEMFVVDTDGNRHGGADAVRYLSRRLPLLWIAAPILYLPGTANLWRWLYRQVAKRRYKIAGKNCENDACSIHFD</sequence>
<evidence type="ECO:0008006" key="4">
    <source>
        <dbReference type="Google" id="ProtNLM"/>
    </source>
</evidence>
<organism evidence="2 3">
    <name type="scientific">Stieleria marina</name>
    <dbReference type="NCBI Taxonomy" id="1930275"/>
    <lineage>
        <taxon>Bacteria</taxon>
        <taxon>Pseudomonadati</taxon>
        <taxon>Planctomycetota</taxon>
        <taxon>Planctomycetia</taxon>
        <taxon>Pirellulales</taxon>
        <taxon>Pirellulaceae</taxon>
        <taxon>Stieleria</taxon>
    </lineage>
</organism>
<dbReference type="InterPro" id="IPR007263">
    <property type="entry name" value="DCC1-like"/>
</dbReference>
<proteinExistence type="predicted"/>
<gene>
    <name evidence="2" type="ORF">K239x_42620</name>
</gene>
<dbReference type="AlphaFoldDB" id="A0A517NYS5"/>
<dbReference type="Pfam" id="PF04134">
    <property type="entry name" value="DCC1-like"/>
    <property type="match status" value="1"/>
</dbReference>
<evidence type="ECO:0000313" key="3">
    <source>
        <dbReference type="Proteomes" id="UP000319817"/>
    </source>
</evidence>
<accession>A0A517NYS5</accession>
<dbReference type="OrthoDB" id="9785438at2"/>
<dbReference type="Proteomes" id="UP000319817">
    <property type="component" value="Chromosome"/>
</dbReference>
<keyword evidence="1" id="KW-0812">Transmembrane</keyword>
<keyword evidence="1" id="KW-1133">Transmembrane helix</keyword>
<dbReference type="PANTHER" id="PTHR34290:SF2">
    <property type="entry name" value="OS04G0668800 PROTEIN"/>
    <property type="match status" value="1"/>
</dbReference>
<reference evidence="2 3" key="1">
    <citation type="submission" date="2019-02" db="EMBL/GenBank/DDBJ databases">
        <title>Deep-cultivation of Planctomycetes and their phenomic and genomic characterization uncovers novel biology.</title>
        <authorList>
            <person name="Wiegand S."/>
            <person name="Jogler M."/>
            <person name="Boedeker C."/>
            <person name="Pinto D."/>
            <person name="Vollmers J."/>
            <person name="Rivas-Marin E."/>
            <person name="Kohn T."/>
            <person name="Peeters S.H."/>
            <person name="Heuer A."/>
            <person name="Rast P."/>
            <person name="Oberbeckmann S."/>
            <person name="Bunk B."/>
            <person name="Jeske O."/>
            <person name="Meyerdierks A."/>
            <person name="Storesund J.E."/>
            <person name="Kallscheuer N."/>
            <person name="Luecker S."/>
            <person name="Lage O.M."/>
            <person name="Pohl T."/>
            <person name="Merkel B.J."/>
            <person name="Hornburger P."/>
            <person name="Mueller R.-W."/>
            <person name="Bruemmer F."/>
            <person name="Labrenz M."/>
            <person name="Spormann A.M."/>
            <person name="Op den Camp H."/>
            <person name="Overmann J."/>
            <person name="Amann R."/>
            <person name="Jetten M.S.M."/>
            <person name="Mascher T."/>
            <person name="Medema M.H."/>
            <person name="Devos D.P."/>
            <person name="Kaster A.-K."/>
            <person name="Ovreas L."/>
            <person name="Rohde M."/>
            <person name="Galperin M.Y."/>
            <person name="Jogler C."/>
        </authorList>
    </citation>
    <scope>NUCLEOTIDE SEQUENCE [LARGE SCALE GENOMIC DNA]</scope>
    <source>
        <strain evidence="2 3">K23_9</strain>
    </source>
</reference>
<evidence type="ECO:0000313" key="2">
    <source>
        <dbReference type="EMBL" id="QDT12253.1"/>
    </source>
</evidence>
<keyword evidence="3" id="KW-1185">Reference proteome</keyword>
<dbReference type="InterPro" id="IPR044691">
    <property type="entry name" value="DCC1_Trx"/>
</dbReference>
<name>A0A517NYS5_9BACT</name>
<dbReference type="RefSeq" id="WP_145420000.1">
    <property type="nucleotide sequence ID" value="NZ_CP036526.1"/>
</dbReference>
<feature type="transmembrane region" description="Helical" evidence="1">
    <location>
        <begin position="97"/>
        <end position="118"/>
    </location>
</feature>
<dbReference type="GO" id="GO:0015035">
    <property type="term" value="F:protein-disulfide reductase activity"/>
    <property type="evidence" value="ECO:0007669"/>
    <property type="project" value="InterPro"/>
</dbReference>
<protein>
    <recommendedName>
        <fullName evidence="4">Thiol-disulfide oxidoreductase</fullName>
    </recommendedName>
</protein>
<dbReference type="PANTHER" id="PTHR34290">
    <property type="entry name" value="SI:CH73-390P7.2"/>
    <property type="match status" value="1"/>
</dbReference>